<evidence type="ECO:0000259" key="13">
    <source>
        <dbReference type="PROSITE" id="PS51192"/>
    </source>
</evidence>
<gene>
    <name evidence="16" type="ORF">BGO89_11290</name>
</gene>
<comment type="similarity">
    <text evidence="7 11">Belongs to the DEAD box helicase family.</text>
</comment>
<dbReference type="InterPro" id="IPR027417">
    <property type="entry name" value="P-loop_NTPase"/>
</dbReference>
<dbReference type="AlphaFoldDB" id="A0A1M3KXV3"/>
<dbReference type="STRING" id="1895771.BGO89_11290"/>
<evidence type="ECO:0000256" key="9">
    <source>
        <dbReference type="ARBA" id="ARBA00074363"/>
    </source>
</evidence>
<keyword evidence="5 11" id="KW-0347">Helicase</keyword>
<comment type="catalytic activity">
    <reaction evidence="8">
        <text>ATP + H2O = ADP + phosphate + H(+)</text>
        <dbReference type="Rhea" id="RHEA:13065"/>
        <dbReference type="ChEBI" id="CHEBI:15377"/>
        <dbReference type="ChEBI" id="CHEBI:15378"/>
        <dbReference type="ChEBI" id="CHEBI:30616"/>
        <dbReference type="ChEBI" id="CHEBI:43474"/>
        <dbReference type="ChEBI" id="CHEBI:456216"/>
        <dbReference type="EC" id="3.6.4.13"/>
    </reaction>
</comment>
<dbReference type="PROSITE" id="PS51194">
    <property type="entry name" value="HELICASE_CTER"/>
    <property type="match status" value="1"/>
</dbReference>
<evidence type="ECO:0000259" key="15">
    <source>
        <dbReference type="PROSITE" id="PS51195"/>
    </source>
</evidence>
<dbReference type="GO" id="GO:0009266">
    <property type="term" value="P:response to temperature stimulus"/>
    <property type="evidence" value="ECO:0007669"/>
    <property type="project" value="UniProtKB-ARBA"/>
</dbReference>
<accession>A0A1M3KXV3</accession>
<protein>
    <recommendedName>
        <fullName evidence="9">DEAD-box ATP-dependent RNA helicase RhpA</fullName>
        <ecNumber evidence="1">3.6.4.13</ecNumber>
    </recommendedName>
</protein>
<dbReference type="InterPro" id="IPR050079">
    <property type="entry name" value="DEAD_box_RNA_helicase"/>
</dbReference>
<evidence type="ECO:0000256" key="2">
    <source>
        <dbReference type="ARBA" id="ARBA00022490"/>
    </source>
</evidence>
<dbReference type="InterPro" id="IPR014014">
    <property type="entry name" value="RNA_helicase_DEAD_Q_motif"/>
</dbReference>
<evidence type="ECO:0000256" key="10">
    <source>
        <dbReference type="PROSITE-ProRule" id="PRU00552"/>
    </source>
</evidence>
<feature type="domain" description="Helicase ATP-binding" evidence="13">
    <location>
        <begin position="32"/>
        <end position="204"/>
    </location>
</feature>
<evidence type="ECO:0000313" key="17">
    <source>
        <dbReference type="Proteomes" id="UP000184233"/>
    </source>
</evidence>
<sequence>MTFSDLSLIDPILRALEAEGYSNPTPIQQQAIPPCLEGKDLFGCAQTGTGKTAAFALPILQRLGTTPFTKGPRALILAPTRELAHQISDSFRTYGKFIRFRHAVVYGGVSSRPQIDALRRGVDVLIATPGRLLDLIEQRALTLERVEVLVLDEADRMLDMGFITDIRRIMPMLPKERQTLFFSATVPNEIKKLSNDLLRDPVHVEVAPQATTMETIEQLLYFVNKLQKRELLAHLLEHQIQGSVLVFTRTKHNADRVVKDLERTGVRAEALHGDKSQQARQRALRNFKERRTRVLVATDIAARGIDIDDLAFVVNYELPDSPENYVHRIGRTGRAGASGTALSLCSPDEQDSLHAITRLIRRRIPVVKDHPFSTPEHEYQAPQQRSSGGQQRQGGQYRRSSAPYRSGSGSGSHRTRRH</sequence>
<dbReference type="Pfam" id="PF00271">
    <property type="entry name" value="Helicase_C"/>
    <property type="match status" value="1"/>
</dbReference>
<organism evidence="16 17">
    <name type="scientific">Candidatus Kapaibacterium thiocyanatum</name>
    <dbReference type="NCBI Taxonomy" id="1895771"/>
    <lineage>
        <taxon>Bacteria</taxon>
        <taxon>Pseudomonadati</taxon>
        <taxon>Candidatus Kapaibacteriota</taxon>
        <taxon>Candidatus Kapaibacteriia</taxon>
        <taxon>Candidatus Kapaibacteriales</taxon>
        <taxon>Candidatus Kapaibacteriaceae</taxon>
        <taxon>Candidatus Kapaibacterium</taxon>
    </lineage>
</organism>
<dbReference type="InterPro" id="IPR001650">
    <property type="entry name" value="Helicase_C-like"/>
</dbReference>
<dbReference type="InterPro" id="IPR014001">
    <property type="entry name" value="Helicase_ATP-bd"/>
</dbReference>
<dbReference type="PANTHER" id="PTHR47959:SF13">
    <property type="entry name" value="ATP-DEPENDENT RNA HELICASE RHLE"/>
    <property type="match status" value="1"/>
</dbReference>
<dbReference type="GO" id="GO:0016787">
    <property type="term" value="F:hydrolase activity"/>
    <property type="evidence" value="ECO:0007669"/>
    <property type="project" value="UniProtKB-KW"/>
</dbReference>
<dbReference type="CDD" id="cd18787">
    <property type="entry name" value="SF2_C_DEAD"/>
    <property type="match status" value="1"/>
</dbReference>
<dbReference type="Proteomes" id="UP000184233">
    <property type="component" value="Unassembled WGS sequence"/>
</dbReference>
<evidence type="ECO:0000256" key="7">
    <source>
        <dbReference type="ARBA" id="ARBA00038437"/>
    </source>
</evidence>
<evidence type="ECO:0000256" key="12">
    <source>
        <dbReference type="SAM" id="MobiDB-lite"/>
    </source>
</evidence>
<evidence type="ECO:0000256" key="11">
    <source>
        <dbReference type="RuleBase" id="RU000492"/>
    </source>
</evidence>
<dbReference type="GO" id="GO:0003676">
    <property type="term" value="F:nucleic acid binding"/>
    <property type="evidence" value="ECO:0007669"/>
    <property type="project" value="InterPro"/>
</dbReference>
<keyword evidence="4 11" id="KW-0378">Hydrolase</keyword>
<dbReference type="FunFam" id="3.40.50.300:FF:000108">
    <property type="entry name" value="ATP-dependent RNA helicase RhlE"/>
    <property type="match status" value="1"/>
</dbReference>
<dbReference type="GO" id="GO:0005829">
    <property type="term" value="C:cytosol"/>
    <property type="evidence" value="ECO:0007669"/>
    <property type="project" value="TreeGrafter"/>
</dbReference>
<feature type="domain" description="DEAD-box RNA helicase Q" evidence="15">
    <location>
        <begin position="1"/>
        <end position="29"/>
    </location>
</feature>
<feature type="region of interest" description="Disordered" evidence="12">
    <location>
        <begin position="367"/>
        <end position="418"/>
    </location>
</feature>
<dbReference type="InterPro" id="IPR044742">
    <property type="entry name" value="DEAD/DEAH_RhlB"/>
</dbReference>
<evidence type="ECO:0000259" key="14">
    <source>
        <dbReference type="PROSITE" id="PS51194"/>
    </source>
</evidence>
<dbReference type="CDD" id="cd00268">
    <property type="entry name" value="DEADc"/>
    <property type="match status" value="1"/>
</dbReference>
<feature type="domain" description="Helicase C-terminal" evidence="14">
    <location>
        <begin position="218"/>
        <end position="380"/>
    </location>
</feature>
<name>A0A1M3KXV3_9BACT</name>
<dbReference type="SMART" id="SM00490">
    <property type="entry name" value="HELICc"/>
    <property type="match status" value="1"/>
</dbReference>
<dbReference type="PROSITE" id="PS00039">
    <property type="entry name" value="DEAD_ATP_HELICASE"/>
    <property type="match status" value="1"/>
</dbReference>
<comment type="caution">
    <text evidence="16">The sequence shown here is derived from an EMBL/GenBank/DDBJ whole genome shotgun (WGS) entry which is preliminary data.</text>
</comment>
<dbReference type="SUPFAM" id="SSF52540">
    <property type="entry name" value="P-loop containing nucleoside triphosphate hydrolases"/>
    <property type="match status" value="1"/>
</dbReference>
<evidence type="ECO:0000256" key="4">
    <source>
        <dbReference type="ARBA" id="ARBA00022801"/>
    </source>
</evidence>
<keyword evidence="3 11" id="KW-0547">Nucleotide-binding</keyword>
<dbReference type="EC" id="3.6.4.13" evidence="1"/>
<dbReference type="Pfam" id="PF00270">
    <property type="entry name" value="DEAD"/>
    <property type="match status" value="1"/>
</dbReference>
<proteinExistence type="inferred from homology"/>
<dbReference type="PROSITE" id="PS51192">
    <property type="entry name" value="HELICASE_ATP_BIND_1"/>
    <property type="match status" value="1"/>
</dbReference>
<evidence type="ECO:0000256" key="8">
    <source>
        <dbReference type="ARBA" id="ARBA00047984"/>
    </source>
</evidence>
<evidence type="ECO:0000256" key="3">
    <source>
        <dbReference type="ARBA" id="ARBA00022741"/>
    </source>
</evidence>
<evidence type="ECO:0000256" key="1">
    <source>
        <dbReference type="ARBA" id="ARBA00012552"/>
    </source>
</evidence>
<reference evidence="16 17" key="1">
    <citation type="submission" date="2016-09" db="EMBL/GenBank/DDBJ databases">
        <title>Genome-resolved meta-omics ties microbial dynamics to process performance in biotechnology for thiocyanate degradation.</title>
        <authorList>
            <person name="Kantor R.S."/>
            <person name="Huddy R.J."/>
            <person name="Iyer R."/>
            <person name="Thomas B.C."/>
            <person name="Brown C.T."/>
            <person name="Anantharaman K."/>
            <person name="Tringe S."/>
            <person name="Hettich R.L."/>
            <person name="Harrison S.T."/>
            <person name="Banfield J.F."/>
        </authorList>
    </citation>
    <scope>NUCLEOTIDE SEQUENCE [LARGE SCALE GENOMIC DNA]</scope>
    <source>
        <strain evidence="16">59-99</strain>
    </source>
</reference>
<dbReference type="PANTHER" id="PTHR47959">
    <property type="entry name" value="ATP-DEPENDENT RNA HELICASE RHLE-RELATED"/>
    <property type="match status" value="1"/>
</dbReference>
<feature type="compositionally biased region" description="Basic and acidic residues" evidence="12">
    <location>
        <begin position="367"/>
        <end position="379"/>
    </location>
</feature>
<evidence type="ECO:0000313" key="16">
    <source>
        <dbReference type="EMBL" id="OJX57084.1"/>
    </source>
</evidence>
<dbReference type="SMART" id="SM00487">
    <property type="entry name" value="DEXDc"/>
    <property type="match status" value="1"/>
</dbReference>
<feature type="compositionally biased region" description="Low complexity" evidence="12">
    <location>
        <begin position="383"/>
        <end position="407"/>
    </location>
</feature>
<dbReference type="EMBL" id="MKVH01000024">
    <property type="protein sequence ID" value="OJX57084.1"/>
    <property type="molecule type" value="Genomic_DNA"/>
</dbReference>
<dbReference type="GO" id="GO:0005524">
    <property type="term" value="F:ATP binding"/>
    <property type="evidence" value="ECO:0007669"/>
    <property type="project" value="UniProtKB-KW"/>
</dbReference>
<dbReference type="GO" id="GO:0003724">
    <property type="term" value="F:RNA helicase activity"/>
    <property type="evidence" value="ECO:0007669"/>
    <property type="project" value="UniProtKB-EC"/>
</dbReference>
<dbReference type="InterPro" id="IPR011545">
    <property type="entry name" value="DEAD/DEAH_box_helicase_dom"/>
</dbReference>
<keyword evidence="2" id="KW-0963">Cytoplasm</keyword>
<dbReference type="GO" id="GO:0042255">
    <property type="term" value="P:ribosome assembly"/>
    <property type="evidence" value="ECO:0007669"/>
    <property type="project" value="UniProtKB-ARBA"/>
</dbReference>
<feature type="short sequence motif" description="Q motif" evidence="10">
    <location>
        <begin position="1"/>
        <end position="29"/>
    </location>
</feature>
<keyword evidence="6 11" id="KW-0067">ATP-binding</keyword>
<dbReference type="Gene3D" id="3.40.50.300">
    <property type="entry name" value="P-loop containing nucleotide triphosphate hydrolases"/>
    <property type="match status" value="2"/>
</dbReference>
<dbReference type="PROSITE" id="PS51195">
    <property type="entry name" value="Q_MOTIF"/>
    <property type="match status" value="1"/>
</dbReference>
<dbReference type="InterPro" id="IPR000629">
    <property type="entry name" value="RNA-helicase_DEAD-box_CS"/>
</dbReference>
<evidence type="ECO:0000256" key="5">
    <source>
        <dbReference type="ARBA" id="ARBA00022806"/>
    </source>
</evidence>
<evidence type="ECO:0000256" key="6">
    <source>
        <dbReference type="ARBA" id="ARBA00022840"/>
    </source>
</evidence>